<evidence type="ECO:0000256" key="2">
    <source>
        <dbReference type="ARBA" id="ARBA00022556"/>
    </source>
</evidence>
<dbReference type="EC" id="2.3.1.191" evidence="7"/>
<dbReference type="Gene3D" id="2.160.10.10">
    <property type="entry name" value="Hexapeptide repeat proteins"/>
    <property type="match status" value="1"/>
</dbReference>
<protein>
    <recommendedName>
        <fullName evidence="7">UDP-3-O-acylglucosamine N-acyltransferase</fullName>
        <ecNumber evidence="7">2.3.1.191</ecNumber>
    </recommendedName>
</protein>
<dbReference type="SUPFAM" id="SSF51161">
    <property type="entry name" value="Trimeric LpxA-like enzymes"/>
    <property type="match status" value="1"/>
</dbReference>
<reference evidence="9 10" key="1">
    <citation type="submission" date="2018-03" db="EMBL/GenBank/DDBJ databases">
        <title>Genomic Encyclopedia of Archaeal and Bacterial Type Strains, Phase II (KMG-II): from individual species to whole genera.</title>
        <authorList>
            <person name="Goeker M."/>
        </authorList>
    </citation>
    <scope>NUCLEOTIDE SEQUENCE [LARGE SCALE GENOMIC DNA]</scope>
    <source>
        <strain evidence="9 10">DSM 17586</strain>
    </source>
</reference>
<feature type="domain" description="UDP-3-O-[3-hydroxymyristoyl] glucosamine N-acyltransferase non-repeat region" evidence="8">
    <location>
        <begin position="26"/>
        <end position="92"/>
    </location>
</feature>
<accession>A0A2P8ER49</accession>
<dbReference type="Proteomes" id="UP000242133">
    <property type="component" value="Unassembled WGS sequence"/>
</dbReference>
<dbReference type="InterPro" id="IPR020573">
    <property type="entry name" value="UDP_GlcNAc_AcTrfase_non-rep"/>
</dbReference>
<keyword evidence="5 7" id="KW-0443">Lipid metabolism</keyword>
<evidence type="ECO:0000256" key="4">
    <source>
        <dbReference type="ARBA" id="ARBA00022737"/>
    </source>
</evidence>
<evidence type="ECO:0000256" key="3">
    <source>
        <dbReference type="ARBA" id="ARBA00022679"/>
    </source>
</evidence>
<proteinExistence type="inferred from homology"/>
<dbReference type="EMBL" id="PYGI01000021">
    <property type="protein sequence ID" value="PSL11949.1"/>
    <property type="molecule type" value="Genomic_DNA"/>
</dbReference>
<dbReference type="CDD" id="cd03352">
    <property type="entry name" value="LbH_LpxD"/>
    <property type="match status" value="1"/>
</dbReference>
<keyword evidence="3 7" id="KW-0808">Transferase</keyword>
<dbReference type="InterPro" id="IPR007691">
    <property type="entry name" value="LpxD"/>
</dbReference>
<dbReference type="UniPathway" id="UPA00973"/>
<dbReference type="NCBIfam" id="TIGR01853">
    <property type="entry name" value="lipid_A_lpxD"/>
    <property type="match status" value="1"/>
</dbReference>
<feature type="active site" description="Proton acceptor" evidence="7">
    <location>
        <position position="242"/>
    </location>
</feature>
<comment type="caution">
    <text evidence="9">The sequence shown here is derived from an EMBL/GenBank/DDBJ whole genome shotgun (WGS) entry which is preliminary data.</text>
</comment>
<dbReference type="GO" id="GO:0009245">
    <property type="term" value="P:lipid A biosynthetic process"/>
    <property type="evidence" value="ECO:0007669"/>
    <property type="project" value="UniProtKB-UniRule"/>
</dbReference>
<comment type="pathway">
    <text evidence="7">Bacterial outer membrane biogenesis; LPS lipid A biosynthesis.</text>
</comment>
<evidence type="ECO:0000256" key="5">
    <source>
        <dbReference type="ARBA" id="ARBA00023098"/>
    </source>
</evidence>
<organism evidence="9 10">
    <name type="scientific">Marinobacterium halophilum</name>
    <dbReference type="NCBI Taxonomy" id="267374"/>
    <lineage>
        <taxon>Bacteria</taxon>
        <taxon>Pseudomonadati</taxon>
        <taxon>Pseudomonadota</taxon>
        <taxon>Gammaproteobacteria</taxon>
        <taxon>Oceanospirillales</taxon>
        <taxon>Oceanospirillaceae</taxon>
        <taxon>Marinobacterium</taxon>
    </lineage>
</organism>
<dbReference type="Gene3D" id="1.20.5.170">
    <property type="match status" value="1"/>
</dbReference>
<keyword evidence="1 7" id="KW-0444">Lipid biosynthesis</keyword>
<dbReference type="AlphaFoldDB" id="A0A2P8ER49"/>
<dbReference type="HAMAP" id="MF_00523">
    <property type="entry name" value="LpxD"/>
    <property type="match status" value="1"/>
</dbReference>
<sequence>MNNTTCYTLAELAGILGGELHGDPALQIHSLATLQSASEQQLSFFANSRYLQQLRHTRATAVLLTPAHLADCPSAAIVLPDPYLAFARVSQLFDWRAPAAPGVHASAVIADGVVVPADAQIGAHVVVEEGVVLASGVVLGHGCVIGAGCVIGQGTRLEANVTLYPNVRLGAEVLINSGAILGSDGFGFARTAEGWEKICQLGGVVVGDNVEIGAGTTIDRGALDDTRIEAGVKLDNQIQIAHNVVIGRDSAIAGCTAVAGSTKIGARCTIAGMAGITGHLEIADDTHVTAMSLVSKSIPRAGVYSSGTGLEPHQQWKRNVVRFRQLDELARRVRKLERVVELYSTEGQKHDGC</sequence>
<dbReference type="GO" id="GO:0103118">
    <property type="term" value="F:UDP-3-O-[(3R)-3-hydroxyacyl]-glucosamine N-acyltransferase activity"/>
    <property type="evidence" value="ECO:0007669"/>
    <property type="project" value="UniProtKB-EC"/>
</dbReference>
<dbReference type="GO" id="GO:0016020">
    <property type="term" value="C:membrane"/>
    <property type="evidence" value="ECO:0007669"/>
    <property type="project" value="GOC"/>
</dbReference>
<evidence type="ECO:0000256" key="6">
    <source>
        <dbReference type="ARBA" id="ARBA00023315"/>
    </source>
</evidence>
<evidence type="ECO:0000259" key="8">
    <source>
        <dbReference type="Pfam" id="PF04613"/>
    </source>
</evidence>
<dbReference type="InterPro" id="IPR011004">
    <property type="entry name" value="Trimer_LpxA-like_sf"/>
</dbReference>
<dbReference type="RefSeq" id="WP_106592805.1">
    <property type="nucleotide sequence ID" value="NZ_PYGI01000021.1"/>
</dbReference>
<keyword evidence="4 7" id="KW-0677">Repeat</keyword>
<dbReference type="Pfam" id="PF04613">
    <property type="entry name" value="LpxD"/>
    <property type="match status" value="1"/>
</dbReference>
<gene>
    <name evidence="7" type="primary">lpxD</name>
    <name evidence="9" type="ORF">CLV44_12158</name>
</gene>
<comment type="subunit">
    <text evidence="7">Homotrimer.</text>
</comment>
<dbReference type="PANTHER" id="PTHR43378:SF2">
    <property type="entry name" value="UDP-3-O-ACYLGLUCOSAMINE N-ACYLTRANSFERASE 1, MITOCHONDRIAL-RELATED"/>
    <property type="match status" value="1"/>
</dbReference>
<dbReference type="InterPro" id="IPR001451">
    <property type="entry name" value="Hexapep"/>
</dbReference>
<evidence type="ECO:0000313" key="10">
    <source>
        <dbReference type="Proteomes" id="UP000242133"/>
    </source>
</evidence>
<dbReference type="PANTHER" id="PTHR43378">
    <property type="entry name" value="UDP-3-O-ACYLGLUCOSAMINE N-ACYLTRANSFERASE"/>
    <property type="match status" value="1"/>
</dbReference>
<comment type="function">
    <text evidence="7">Catalyzes the N-acylation of UDP-3-O-acylglucosamine using 3-hydroxyacyl-ACP as the acyl donor. Is involved in the biosynthesis of lipid A, a phosphorylated glycolipid that anchors the lipopolysaccharide to the outer membrane of the cell.</text>
</comment>
<keyword evidence="6 7" id="KW-0012">Acyltransferase</keyword>
<name>A0A2P8ER49_9GAMM</name>
<evidence type="ECO:0000256" key="1">
    <source>
        <dbReference type="ARBA" id="ARBA00022516"/>
    </source>
</evidence>
<dbReference type="NCBIfam" id="NF002060">
    <property type="entry name" value="PRK00892.1"/>
    <property type="match status" value="1"/>
</dbReference>
<keyword evidence="2 7" id="KW-0441">Lipid A biosynthesis</keyword>
<keyword evidence="10" id="KW-1185">Reference proteome</keyword>
<dbReference type="OrthoDB" id="9784739at2"/>
<dbReference type="Gene3D" id="3.40.1390.10">
    <property type="entry name" value="MurE/MurF, N-terminal domain"/>
    <property type="match status" value="1"/>
</dbReference>
<comment type="catalytic activity">
    <reaction evidence="7">
        <text>a UDP-3-O-[(3R)-3-hydroxyacyl]-alpha-D-glucosamine + a (3R)-hydroxyacyl-[ACP] = a UDP-2-N,3-O-bis[(3R)-3-hydroxyacyl]-alpha-D-glucosamine + holo-[ACP] + H(+)</text>
        <dbReference type="Rhea" id="RHEA:53836"/>
        <dbReference type="Rhea" id="RHEA-COMP:9685"/>
        <dbReference type="Rhea" id="RHEA-COMP:9945"/>
        <dbReference type="ChEBI" id="CHEBI:15378"/>
        <dbReference type="ChEBI" id="CHEBI:64479"/>
        <dbReference type="ChEBI" id="CHEBI:78827"/>
        <dbReference type="ChEBI" id="CHEBI:137740"/>
        <dbReference type="ChEBI" id="CHEBI:137748"/>
        <dbReference type="EC" id="2.3.1.191"/>
    </reaction>
</comment>
<dbReference type="GO" id="GO:0016410">
    <property type="term" value="F:N-acyltransferase activity"/>
    <property type="evidence" value="ECO:0007669"/>
    <property type="project" value="InterPro"/>
</dbReference>
<evidence type="ECO:0000313" key="9">
    <source>
        <dbReference type="EMBL" id="PSL11949.1"/>
    </source>
</evidence>
<evidence type="ECO:0000256" key="7">
    <source>
        <dbReference type="HAMAP-Rule" id="MF_00523"/>
    </source>
</evidence>
<dbReference type="Pfam" id="PF00132">
    <property type="entry name" value="Hexapep"/>
    <property type="match status" value="1"/>
</dbReference>
<comment type="similarity">
    <text evidence="7">Belongs to the transferase hexapeptide repeat family. LpxD subfamily.</text>
</comment>